<organism evidence="4 5">
    <name type="scientific">Odynerus spinipes</name>
    <dbReference type="NCBI Taxonomy" id="1348599"/>
    <lineage>
        <taxon>Eukaryota</taxon>
        <taxon>Metazoa</taxon>
        <taxon>Ecdysozoa</taxon>
        <taxon>Arthropoda</taxon>
        <taxon>Hexapoda</taxon>
        <taxon>Insecta</taxon>
        <taxon>Pterygota</taxon>
        <taxon>Neoptera</taxon>
        <taxon>Endopterygota</taxon>
        <taxon>Hymenoptera</taxon>
        <taxon>Apocrita</taxon>
        <taxon>Aculeata</taxon>
        <taxon>Vespoidea</taxon>
        <taxon>Vespidae</taxon>
        <taxon>Eumeninae</taxon>
        <taxon>Odynerus</taxon>
    </lineage>
</organism>
<evidence type="ECO:0000313" key="5">
    <source>
        <dbReference type="Proteomes" id="UP001258017"/>
    </source>
</evidence>
<feature type="compositionally biased region" description="Polar residues" evidence="2">
    <location>
        <begin position="53"/>
        <end position="71"/>
    </location>
</feature>
<feature type="coiled-coil region" evidence="1">
    <location>
        <begin position="76"/>
        <end position="103"/>
    </location>
</feature>
<evidence type="ECO:0000259" key="3">
    <source>
        <dbReference type="PROSITE" id="PS50800"/>
    </source>
</evidence>
<dbReference type="InterPro" id="IPR003034">
    <property type="entry name" value="SAP_dom"/>
</dbReference>
<keyword evidence="5" id="KW-1185">Reference proteome</keyword>
<dbReference type="EMBL" id="JAIFRP010000174">
    <property type="protein sequence ID" value="KAK2578789.1"/>
    <property type="molecule type" value="Genomic_DNA"/>
</dbReference>
<evidence type="ECO:0000256" key="2">
    <source>
        <dbReference type="SAM" id="MobiDB-lite"/>
    </source>
</evidence>
<dbReference type="SMART" id="SM00513">
    <property type="entry name" value="SAP"/>
    <property type="match status" value="1"/>
</dbReference>
<feature type="non-terminal residue" evidence="4">
    <location>
        <position position="159"/>
    </location>
</feature>
<dbReference type="PROSITE" id="PS50800">
    <property type="entry name" value="SAP"/>
    <property type="match status" value="1"/>
</dbReference>
<dbReference type="AlphaFoldDB" id="A0AAD9RFH6"/>
<comment type="caution">
    <text evidence="4">The sequence shown here is derived from an EMBL/GenBank/DDBJ whole genome shotgun (WGS) entry which is preliminary data.</text>
</comment>
<reference evidence="4" key="2">
    <citation type="journal article" date="2023" name="Commun. Biol.">
        <title>Intrasexual cuticular hydrocarbon dimorphism in a wasp sheds light on hydrocarbon biosynthesis genes in Hymenoptera.</title>
        <authorList>
            <person name="Moris V.C."/>
            <person name="Podsiadlowski L."/>
            <person name="Martin S."/>
            <person name="Oeyen J.P."/>
            <person name="Donath A."/>
            <person name="Petersen M."/>
            <person name="Wilbrandt J."/>
            <person name="Misof B."/>
            <person name="Liedtke D."/>
            <person name="Thamm M."/>
            <person name="Scheiner R."/>
            <person name="Schmitt T."/>
            <person name="Niehuis O."/>
        </authorList>
    </citation>
    <scope>NUCLEOTIDE SEQUENCE</scope>
    <source>
        <strain evidence="4">GBR_01_08_01A</strain>
    </source>
</reference>
<keyword evidence="1" id="KW-0175">Coiled coil</keyword>
<protein>
    <recommendedName>
        <fullName evidence="3">SAP domain-containing protein</fullName>
    </recommendedName>
</protein>
<name>A0AAD9RFH6_9HYME</name>
<dbReference type="Pfam" id="PF02037">
    <property type="entry name" value="SAP"/>
    <property type="match status" value="1"/>
</dbReference>
<feature type="domain" description="SAP" evidence="3">
    <location>
        <begin position="1"/>
        <end position="35"/>
    </location>
</feature>
<evidence type="ECO:0000313" key="4">
    <source>
        <dbReference type="EMBL" id="KAK2578789.1"/>
    </source>
</evidence>
<proteinExistence type="predicted"/>
<dbReference type="SUPFAM" id="SSF68906">
    <property type="entry name" value="SAP domain"/>
    <property type="match status" value="1"/>
</dbReference>
<reference evidence="4" key="1">
    <citation type="submission" date="2021-08" db="EMBL/GenBank/DDBJ databases">
        <authorList>
            <person name="Misof B."/>
            <person name="Oliver O."/>
            <person name="Podsiadlowski L."/>
            <person name="Donath A."/>
            <person name="Peters R."/>
            <person name="Mayer C."/>
            <person name="Rust J."/>
            <person name="Gunkel S."/>
            <person name="Lesny P."/>
            <person name="Martin S."/>
            <person name="Oeyen J.P."/>
            <person name="Petersen M."/>
            <person name="Panagiotis P."/>
            <person name="Wilbrandt J."/>
            <person name="Tanja T."/>
        </authorList>
    </citation>
    <scope>NUCLEOTIDE SEQUENCE</scope>
    <source>
        <strain evidence="4">GBR_01_08_01A</strain>
        <tissue evidence="4">Thorax + abdomen</tissue>
    </source>
</reference>
<dbReference type="InterPro" id="IPR036361">
    <property type="entry name" value="SAP_dom_sf"/>
</dbReference>
<evidence type="ECO:0000256" key="1">
    <source>
        <dbReference type="SAM" id="Coils"/>
    </source>
</evidence>
<accession>A0AAD9RFH6</accession>
<dbReference type="Gene3D" id="1.10.720.30">
    <property type="entry name" value="SAP domain"/>
    <property type="match status" value="1"/>
</dbReference>
<dbReference type="Proteomes" id="UP001258017">
    <property type="component" value="Unassembled WGS sequence"/>
</dbReference>
<sequence>MSALSVADLKEMLKRMNLATTGVKVELVKRLMDAGVSAEALSIRGDVPDETPGTKSTEPQPGTSDQATGDITNREIEILRRERELATREIELLRRELELLRTAQSVTGGAAARTSVKKWQELKDLVGEFSGNNLDFDRWDKQINKLLAAYDLDDHEAKA</sequence>
<gene>
    <name evidence="4" type="ORF">KPH14_012785</name>
</gene>
<feature type="region of interest" description="Disordered" evidence="2">
    <location>
        <begin position="42"/>
        <end position="73"/>
    </location>
</feature>